<dbReference type="OrthoDB" id="126704at2759"/>
<dbReference type="SUPFAM" id="SSF53098">
    <property type="entry name" value="Ribonuclease H-like"/>
    <property type="match status" value="1"/>
</dbReference>
<name>A0A225VHV7_9STRA</name>
<dbReference type="Gene3D" id="3.30.420.10">
    <property type="entry name" value="Ribonuclease H-like superfamily/Ribonuclease H"/>
    <property type="match status" value="1"/>
</dbReference>
<reference evidence="2" key="1">
    <citation type="submission" date="2017-03" db="EMBL/GenBank/DDBJ databases">
        <title>Phytopthora megakarya and P. palmivora, two closely related causual agents of cacao black pod achieved similar genome size and gene model numbers by different mechanisms.</title>
        <authorList>
            <person name="Ali S."/>
            <person name="Shao J."/>
            <person name="Larry D.J."/>
            <person name="Kronmiller B."/>
            <person name="Shen D."/>
            <person name="Strem M.D."/>
            <person name="Melnick R.L."/>
            <person name="Guiltinan M.J."/>
            <person name="Tyler B.M."/>
            <person name="Meinhardt L.W."/>
            <person name="Bailey B.A."/>
        </authorList>
    </citation>
    <scope>NUCLEOTIDE SEQUENCE [LARGE SCALE GENOMIC DNA]</scope>
    <source>
        <strain evidence="2">zdho120</strain>
    </source>
</reference>
<dbReference type="PANTHER" id="PTHR37984">
    <property type="entry name" value="PROTEIN CBG26694"/>
    <property type="match status" value="1"/>
</dbReference>
<dbReference type="PANTHER" id="PTHR37984:SF5">
    <property type="entry name" value="PROTEIN NYNRIN-LIKE"/>
    <property type="match status" value="1"/>
</dbReference>
<gene>
    <name evidence="1" type="ORF">PHMEG_00023007</name>
</gene>
<evidence type="ECO:0000313" key="2">
    <source>
        <dbReference type="Proteomes" id="UP000198211"/>
    </source>
</evidence>
<sequence length="208" mass="23295">MRGLDAFEKLLRGCPIKVYTRYSVLSWLLKSKSADGRCVRWGVILSHWDLEIHKVQSDEDRLAAIMVAGITPREHLDEVAQLLIPVKGQVKPQPVISVEILNADFEGYVLSFDEAAKTSTRQGSLTAQGFILEDVTVNDAEYHGLLKGLAMVVKRDILDVVAVGDSRILIQQYGALREKLKSVWLFHVKREYSQAADDLTSKTLSEQS</sequence>
<dbReference type="InterPro" id="IPR012337">
    <property type="entry name" value="RNaseH-like_sf"/>
</dbReference>
<dbReference type="InterPro" id="IPR036397">
    <property type="entry name" value="RNaseH_sf"/>
</dbReference>
<dbReference type="GO" id="GO:0003676">
    <property type="term" value="F:nucleic acid binding"/>
    <property type="evidence" value="ECO:0007669"/>
    <property type="project" value="InterPro"/>
</dbReference>
<dbReference type="Proteomes" id="UP000198211">
    <property type="component" value="Unassembled WGS sequence"/>
</dbReference>
<evidence type="ECO:0000313" key="1">
    <source>
        <dbReference type="EMBL" id="OWZ04993.1"/>
    </source>
</evidence>
<dbReference type="EMBL" id="NBNE01004666">
    <property type="protein sequence ID" value="OWZ04993.1"/>
    <property type="molecule type" value="Genomic_DNA"/>
</dbReference>
<organism evidence="1 2">
    <name type="scientific">Phytophthora megakarya</name>
    <dbReference type="NCBI Taxonomy" id="4795"/>
    <lineage>
        <taxon>Eukaryota</taxon>
        <taxon>Sar</taxon>
        <taxon>Stramenopiles</taxon>
        <taxon>Oomycota</taxon>
        <taxon>Peronosporomycetes</taxon>
        <taxon>Peronosporales</taxon>
        <taxon>Peronosporaceae</taxon>
        <taxon>Phytophthora</taxon>
    </lineage>
</organism>
<dbReference type="AlphaFoldDB" id="A0A225VHV7"/>
<keyword evidence="2" id="KW-1185">Reference proteome</keyword>
<protein>
    <recommendedName>
        <fullName evidence="3">RNase H type-1 domain-containing protein</fullName>
    </recommendedName>
</protein>
<evidence type="ECO:0008006" key="3">
    <source>
        <dbReference type="Google" id="ProtNLM"/>
    </source>
</evidence>
<comment type="caution">
    <text evidence="1">The sequence shown here is derived from an EMBL/GenBank/DDBJ whole genome shotgun (WGS) entry which is preliminary data.</text>
</comment>
<proteinExistence type="predicted"/>
<dbReference type="InterPro" id="IPR050951">
    <property type="entry name" value="Retrovirus_Pol_polyprotein"/>
</dbReference>
<accession>A0A225VHV7</accession>